<dbReference type="InterPro" id="IPR041881">
    <property type="entry name" value="PqqD_sf"/>
</dbReference>
<evidence type="ECO:0000313" key="1">
    <source>
        <dbReference type="EMBL" id="TLU96062.1"/>
    </source>
</evidence>
<accession>A0A5R9KIQ7</accession>
<dbReference type="Gene3D" id="1.10.10.1150">
    <property type="entry name" value="Coenzyme PQQ synthesis protein D (PqqD)"/>
    <property type="match status" value="1"/>
</dbReference>
<evidence type="ECO:0000313" key="2">
    <source>
        <dbReference type="Proteomes" id="UP000309788"/>
    </source>
</evidence>
<reference evidence="1 2" key="1">
    <citation type="submission" date="2019-05" db="EMBL/GenBank/DDBJ databases">
        <authorList>
            <person name="Qu J.-H."/>
        </authorList>
    </citation>
    <scope>NUCLEOTIDE SEQUENCE [LARGE SCALE GENOMIC DNA]</scope>
    <source>
        <strain evidence="1 2">Z12</strain>
    </source>
</reference>
<dbReference type="Proteomes" id="UP000309788">
    <property type="component" value="Unassembled WGS sequence"/>
</dbReference>
<dbReference type="EMBL" id="VCEI01000011">
    <property type="protein sequence ID" value="TLU96062.1"/>
    <property type="molecule type" value="Genomic_DNA"/>
</dbReference>
<organism evidence="1 2">
    <name type="scientific">Dyadobacter sediminis</name>
    <dbReference type="NCBI Taxonomy" id="1493691"/>
    <lineage>
        <taxon>Bacteria</taxon>
        <taxon>Pseudomonadati</taxon>
        <taxon>Bacteroidota</taxon>
        <taxon>Cytophagia</taxon>
        <taxon>Cytophagales</taxon>
        <taxon>Spirosomataceae</taxon>
        <taxon>Dyadobacter</taxon>
    </lineage>
</organism>
<dbReference type="RefSeq" id="WP_138279757.1">
    <property type="nucleotide sequence ID" value="NZ_BMGE01000001.1"/>
</dbReference>
<dbReference type="AlphaFoldDB" id="A0A5R9KIQ7"/>
<keyword evidence="2" id="KW-1185">Reference proteome</keyword>
<dbReference type="Pfam" id="PF05402">
    <property type="entry name" value="PqqD"/>
    <property type="match status" value="1"/>
</dbReference>
<dbReference type="InterPro" id="IPR008792">
    <property type="entry name" value="PQQD"/>
</dbReference>
<sequence>MTTYSLKKQDLVHSTFGETSLWMIKENGHIVELNESAQFIIDLLSQQNQTADSILAAVCAEYDVAASECQSDVTQTIDDLVMAGLLDVC</sequence>
<comment type="caution">
    <text evidence="1">The sequence shown here is derived from an EMBL/GenBank/DDBJ whole genome shotgun (WGS) entry which is preliminary data.</text>
</comment>
<protein>
    <submittedName>
        <fullName evidence="1">PqqD family protein</fullName>
    </submittedName>
</protein>
<gene>
    <name evidence="1" type="ORF">FEM55_02625</name>
</gene>
<name>A0A5R9KIQ7_9BACT</name>
<proteinExistence type="predicted"/>